<dbReference type="PANTHER" id="PTHR43427:SF12">
    <property type="entry name" value="CHLORIDE TRANSPORTER"/>
    <property type="match status" value="1"/>
</dbReference>
<feature type="transmembrane region" description="Helical" evidence="5">
    <location>
        <begin position="292"/>
        <end position="312"/>
    </location>
</feature>
<dbReference type="KEGG" id="sio:DW64_06015"/>
<dbReference type="EMBL" id="QLQD01000055">
    <property type="protein sequence ID" value="RLU56577.1"/>
    <property type="molecule type" value="Genomic_DNA"/>
</dbReference>
<accession>A0A3L8GJ55</accession>
<dbReference type="GO" id="GO:0015108">
    <property type="term" value="F:chloride transmembrane transporter activity"/>
    <property type="evidence" value="ECO:0007669"/>
    <property type="project" value="InterPro"/>
</dbReference>
<dbReference type="InterPro" id="IPR001807">
    <property type="entry name" value="ClC"/>
</dbReference>
<dbReference type="SMR" id="A0A3L8GJ55"/>
<evidence type="ECO:0000256" key="2">
    <source>
        <dbReference type="ARBA" id="ARBA00022692"/>
    </source>
</evidence>
<name>A0A3L8GJ55_STRIN</name>
<feature type="transmembrane region" description="Helical" evidence="5">
    <location>
        <begin position="319"/>
        <end position="346"/>
    </location>
</feature>
<dbReference type="Gene3D" id="1.10.3080.10">
    <property type="entry name" value="Clc chloride channel"/>
    <property type="match status" value="1"/>
</dbReference>
<dbReference type="PRINTS" id="PR00762">
    <property type="entry name" value="CLCHANNEL"/>
</dbReference>
<feature type="transmembrane region" description="Helical" evidence="5">
    <location>
        <begin position="48"/>
        <end position="69"/>
    </location>
</feature>
<keyword evidence="4 5" id="KW-0472">Membrane</keyword>
<dbReference type="InterPro" id="IPR014743">
    <property type="entry name" value="Cl-channel_core"/>
</dbReference>
<evidence type="ECO:0000256" key="3">
    <source>
        <dbReference type="ARBA" id="ARBA00022989"/>
    </source>
</evidence>
<dbReference type="STRING" id="1346.BMF34_06080"/>
<dbReference type="KEGG" id="siq:DQ08_06020"/>
<proteinExistence type="predicted"/>
<dbReference type="KEGG" id="siz:SI82_06170"/>
<feature type="transmembrane region" description="Helical" evidence="5">
    <location>
        <begin position="142"/>
        <end position="167"/>
    </location>
</feature>
<evidence type="ECO:0000313" key="6">
    <source>
        <dbReference type="EMBL" id="AHY16013.1"/>
    </source>
</evidence>
<protein>
    <submittedName>
        <fullName evidence="7">Voltage-gated chloride channel protein</fullName>
    </submittedName>
</protein>
<keyword evidence="3 5" id="KW-1133">Transmembrane helix</keyword>
<sequence length="399" mass="43042">METVPELAIKDKLVLCAYGLFIGFLVGVMDYIFGSGLLLISAFRDKHIAYLLPFLAVIGLVIVFCYQKYGKIASKGMALVFEVGQNKRKDLPLILIPLIMISTWLSHLFGASAGREGVAVQIGATLSNAFKGFFKFEGASSMMAVIGMAAGFAGLFQTPIAALLFALEVLVLNKLYLTALLPSLIAAFTASYTSHFLGLEKFHAILDSQLELTPILFAKLLLLGLIFGLVGNAFAILLTQTKQKFAAKMTNPYYRIFLVSLFLTVSLLVAHWGRYSGLGTNVIQAAFSGGEIYTYDWLLKLLLTVVTLAAGFQGGEVTPLFAIGASLGVVLAPVFGLPVMLVAALGYTSVFASATNTFLAPVFIGVEVFGPDYIWAYLIVVALAYNLNKKESIYANKEA</sequence>
<evidence type="ECO:0000313" key="7">
    <source>
        <dbReference type="EMBL" id="RLU56577.1"/>
    </source>
</evidence>
<dbReference type="OrthoDB" id="9767361at2"/>
<dbReference type="AlphaFoldDB" id="A0A3L8GJ55"/>
<feature type="transmembrane region" description="Helical" evidence="5">
    <location>
        <begin position="12"/>
        <end position="42"/>
    </location>
</feature>
<dbReference type="RefSeq" id="WP_003100074.1">
    <property type="nucleotide sequence ID" value="NZ_CP010783.1"/>
</dbReference>
<feature type="transmembrane region" description="Helical" evidence="5">
    <location>
        <begin position="90"/>
        <end position="109"/>
    </location>
</feature>
<dbReference type="Proteomes" id="UP000025245">
    <property type="component" value="Chromosome"/>
</dbReference>
<organism evidence="7 9">
    <name type="scientific">Streptococcus iniae</name>
    <name type="common">Streptococcus shiloi</name>
    <dbReference type="NCBI Taxonomy" id="1346"/>
    <lineage>
        <taxon>Bacteria</taxon>
        <taxon>Bacillati</taxon>
        <taxon>Bacillota</taxon>
        <taxon>Bacilli</taxon>
        <taxon>Lactobacillales</taxon>
        <taxon>Streptococcaceae</taxon>
        <taxon>Streptococcus</taxon>
    </lineage>
</organism>
<comment type="subcellular location">
    <subcellularLocation>
        <location evidence="1">Membrane</location>
        <topology evidence="1">Multi-pass membrane protein</topology>
    </subcellularLocation>
</comment>
<dbReference type="Pfam" id="PF00654">
    <property type="entry name" value="Voltage_CLC"/>
    <property type="match status" value="1"/>
</dbReference>
<dbReference type="EMBL" id="CP007586">
    <property type="protein sequence ID" value="AHY16013.1"/>
    <property type="molecule type" value="Genomic_DNA"/>
</dbReference>
<evidence type="ECO:0000256" key="5">
    <source>
        <dbReference type="SAM" id="Phobius"/>
    </source>
</evidence>
<reference evidence="6 8" key="1">
    <citation type="journal article" date="2014" name="Genome Announc.">
        <title>Complete Genome Sequence of a Virulent Strain, Streptococcus iniae ISET0901, Isolated from Diseased Tilapia.</title>
        <authorList>
            <person name="Pridgeon J.W."/>
            <person name="Zhang D."/>
            <person name="Zhang L."/>
        </authorList>
    </citation>
    <scope>NUCLEOTIDE SEQUENCE [LARGE SCALE GENOMIC DNA]</scope>
    <source>
        <strain evidence="6 8">ISET0901</strain>
    </source>
</reference>
<dbReference type="InterPro" id="IPR050368">
    <property type="entry name" value="ClC-type_chloride_channel"/>
</dbReference>
<gene>
    <name evidence="7" type="ORF">DIY07_06300</name>
    <name evidence="6" type="ORF">DQ08_06020</name>
</gene>
<keyword evidence="2 5" id="KW-0812">Transmembrane</keyword>
<keyword evidence="8" id="KW-1185">Reference proteome</keyword>
<reference evidence="7 9" key="2">
    <citation type="submission" date="2018-06" db="EMBL/GenBank/DDBJ databases">
        <title>Mutators as drivers of adaptation in pathogenic bacteria and a risk factor for host jumps and vaccine escape.</title>
        <authorList>
            <person name="Barnes A.C."/>
            <person name="Silayeva O."/>
        </authorList>
    </citation>
    <scope>NUCLEOTIDE SEQUENCE [LARGE SCALE GENOMIC DNA]</scope>
    <source>
        <strain evidence="7 9">QMA0445</strain>
    </source>
</reference>
<feature type="transmembrane region" description="Helical" evidence="5">
    <location>
        <begin position="179"/>
        <end position="197"/>
    </location>
</feature>
<evidence type="ECO:0000256" key="4">
    <source>
        <dbReference type="ARBA" id="ARBA00023136"/>
    </source>
</evidence>
<evidence type="ECO:0000313" key="8">
    <source>
        <dbReference type="Proteomes" id="UP000025245"/>
    </source>
</evidence>
<feature type="transmembrane region" description="Helical" evidence="5">
    <location>
        <begin position="217"/>
        <end position="240"/>
    </location>
</feature>
<feature type="transmembrane region" description="Helical" evidence="5">
    <location>
        <begin position="358"/>
        <end position="387"/>
    </location>
</feature>
<dbReference type="SUPFAM" id="SSF81340">
    <property type="entry name" value="Clc chloride channel"/>
    <property type="match status" value="1"/>
</dbReference>
<dbReference type="GO" id="GO:0016020">
    <property type="term" value="C:membrane"/>
    <property type="evidence" value="ECO:0007669"/>
    <property type="project" value="UniProtKB-SubCell"/>
</dbReference>
<evidence type="ECO:0000256" key="1">
    <source>
        <dbReference type="ARBA" id="ARBA00004141"/>
    </source>
</evidence>
<feature type="transmembrane region" description="Helical" evidence="5">
    <location>
        <begin position="252"/>
        <end position="272"/>
    </location>
</feature>
<evidence type="ECO:0000313" key="9">
    <source>
        <dbReference type="Proteomes" id="UP000269148"/>
    </source>
</evidence>
<dbReference type="PANTHER" id="PTHR43427">
    <property type="entry name" value="CHLORIDE CHANNEL PROTEIN CLC-E"/>
    <property type="match status" value="1"/>
</dbReference>
<dbReference type="Proteomes" id="UP000269148">
    <property type="component" value="Unassembled WGS sequence"/>
</dbReference>
<dbReference type="GeneID" id="35766590"/>